<gene>
    <name evidence="5" type="primary">arnB_1</name>
    <name evidence="5" type="ORF">NCTC11458_01002</name>
</gene>
<dbReference type="CDD" id="cd00616">
    <property type="entry name" value="AHBA_syn"/>
    <property type="match status" value="1"/>
</dbReference>
<dbReference type="Proteomes" id="UP000276733">
    <property type="component" value="Unassembled WGS sequence"/>
</dbReference>
<accession>A0A7Z9CA49</accession>
<dbReference type="GO" id="GO:0030170">
    <property type="term" value="F:pyridoxal phosphate binding"/>
    <property type="evidence" value="ECO:0007669"/>
    <property type="project" value="TreeGrafter"/>
</dbReference>
<dbReference type="PIRSF" id="PIRSF000390">
    <property type="entry name" value="PLP_StrS"/>
    <property type="match status" value="1"/>
</dbReference>
<dbReference type="InterPro" id="IPR015424">
    <property type="entry name" value="PyrdxlP-dep_Trfase"/>
</dbReference>
<dbReference type="EMBL" id="UYIQ01000001">
    <property type="protein sequence ID" value="VDG81709.1"/>
    <property type="molecule type" value="Genomic_DNA"/>
</dbReference>
<reference evidence="5 6" key="1">
    <citation type="submission" date="2018-11" db="EMBL/GenBank/DDBJ databases">
        <authorList>
            <consortium name="Pathogen Informatics"/>
        </authorList>
    </citation>
    <scope>NUCLEOTIDE SEQUENCE [LARGE SCALE GENOMIC DNA]</scope>
    <source>
        <strain evidence="5 6">NCTC11458</strain>
    </source>
</reference>
<dbReference type="PANTHER" id="PTHR30244">
    <property type="entry name" value="TRANSAMINASE"/>
    <property type="match status" value="1"/>
</dbReference>
<dbReference type="SUPFAM" id="SSF53383">
    <property type="entry name" value="PLP-dependent transferases"/>
    <property type="match status" value="1"/>
</dbReference>
<evidence type="ECO:0000256" key="2">
    <source>
        <dbReference type="PIRSR" id="PIRSR000390-1"/>
    </source>
</evidence>
<protein>
    <submittedName>
        <fullName evidence="5">Putative perosamine synthetase</fullName>
        <ecNumber evidence="5">2.6.1.87</ecNumber>
    </submittedName>
</protein>
<dbReference type="Gene3D" id="3.40.640.10">
    <property type="entry name" value="Type I PLP-dependent aspartate aminotransferase-like (Major domain)"/>
    <property type="match status" value="1"/>
</dbReference>
<evidence type="ECO:0000256" key="3">
    <source>
        <dbReference type="PIRSR" id="PIRSR000390-2"/>
    </source>
</evidence>
<dbReference type="PANTHER" id="PTHR30244:SF34">
    <property type="entry name" value="DTDP-4-AMINO-4,6-DIDEOXYGALACTOSE TRANSAMINASE"/>
    <property type="match status" value="1"/>
</dbReference>
<keyword evidence="5" id="KW-0808">Transferase</keyword>
<feature type="active site" description="Proton acceptor" evidence="2">
    <location>
        <position position="191"/>
    </location>
</feature>
<dbReference type="AlphaFoldDB" id="A0A7Z9CA49"/>
<dbReference type="InterPro" id="IPR000653">
    <property type="entry name" value="DegT/StrS_aminotransferase"/>
</dbReference>
<keyword evidence="5" id="KW-0032">Aminotransferase</keyword>
<dbReference type="EC" id="2.6.1.87" evidence="5"/>
<evidence type="ECO:0000256" key="1">
    <source>
        <dbReference type="ARBA" id="ARBA00037999"/>
    </source>
</evidence>
<comment type="similarity">
    <text evidence="1 4">Belongs to the DegT/DnrJ/EryC1 family.</text>
</comment>
<dbReference type="GO" id="GO:0000271">
    <property type="term" value="P:polysaccharide biosynthetic process"/>
    <property type="evidence" value="ECO:0007669"/>
    <property type="project" value="TreeGrafter"/>
</dbReference>
<dbReference type="Pfam" id="PF01041">
    <property type="entry name" value="DegT_DnrJ_EryC1"/>
    <property type="match status" value="1"/>
</dbReference>
<organism evidence="5 6">
    <name type="scientific">Capnocytophaga ochracea</name>
    <dbReference type="NCBI Taxonomy" id="1018"/>
    <lineage>
        <taxon>Bacteria</taxon>
        <taxon>Pseudomonadati</taxon>
        <taxon>Bacteroidota</taxon>
        <taxon>Flavobacteriia</taxon>
        <taxon>Flavobacteriales</taxon>
        <taxon>Flavobacteriaceae</taxon>
        <taxon>Capnocytophaga</taxon>
    </lineage>
</organism>
<evidence type="ECO:0000313" key="5">
    <source>
        <dbReference type="EMBL" id="VDG81709.1"/>
    </source>
</evidence>
<dbReference type="Gene3D" id="3.90.1150.10">
    <property type="entry name" value="Aspartate Aminotransferase, domain 1"/>
    <property type="match status" value="1"/>
</dbReference>
<sequence>MKEKIWLSSPHMGGNELKYIHQAFEENWVAPLGPNVNGFEEDLQHFLGNGVKVSALSAGTAALHLALIECGVQAGDEVLCQSMTFSASANPIVYQGATPVFVDSEESTWNISPVFLEEAIKDRIKKGKKPKAVIAVSLYGMPFKIEEVLTLCKKYDIPLVEDAAEALGSTYKGKPCGTFGRFGVLSFNGNKIITTSGGGALVCHTQQEKDKAVFLSTQARDNAPHYQHSHIGYNYRMSNITAGIGRGQMEVLPQRIEARRKMHAFYADLFEGIEGIKLLTEPNEDYFCNYWLSAITIDKAKTGFDREDLRLAFLEENIETRPLWKPMHLQPVFATAPYYGEKTCEHLFDNGLCLPSGSNLTDADRERIKDVLRKYKVSL</sequence>
<evidence type="ECO:0000313" key="6">
    <source>
        <dbReference type="Proteomes" id="UP000276733"/>
    </source>
</evidence>
<dbReference type="RefSeq" id="WP_181831335.1">
    <property type="nucleotide sequence ID" value="NZ_UYIQ01000001.1"/>
</dbReference>
<comment type="caution">
    <text evidence="5">The sequence shown here is derived from an EMBL/GenBank/DDBJ whole genome shotgun (WGS) entry which is preliminary data.</text>
</comment>
<evidence type="ECO:0000256" key="4">
    <source>
        <dbReference type="RuleBase" id="RU004508"/>
    </source>
</evidence>
<dbReference type="InterPro" id="IPR015422">
    <property type="entry name" value="PyrdxlP-dep_Trfase_small"/>
</dbReference>
<dbReference type="InterPro" id="IPR015421">
    <property type="entry name" value="PyrdxlP-dep_Trfase_major"/>
</dbReference>
<name>A0A7Z9CA49_CAPOC</name>
<feature type="modified residue" description="N6-(pyridoxal phosphate)lysine" evidence="3">
    <location>
        <position position="191"/>
    </location>
</feature>
<keyword evidence="3 4" id="KW-0663">Pyridoxal phosphate</keyword>
<dbReference type="GO" id="GO:0099620">
    <property type="term" value="F:UDP-4-amino-4-deoxy-L-arabinose aminotransferase"/>
    <property type="evidence" value="ECO:0007669"/>
    <property type="project" value="UniProtKB-EC"/>
</dbReference>
<proteinExistence type="inferred from homology"/>